<sequence length="262" mass="30467">MEKERLLTIGLEENEVNYIRNHAECLLVSYDFLPNIKLIESDLYVESAFNPDKYLKVDKVIYHGIFENDYDFITLLALWGGKCLPNPSAMMDLRLRHSGLVRSLKATRFKNLKRGMSIKAENWKVQETTVAKWGNWHCGENKELVESDFLTSEPTLFEPFIEGEAVRIMLIGNEAWQIKLEGDDWKKSLHHQQSGQMPIDGELLDDSRNIAKYFDLEIVGIDYMISSDKNKYLLEVNHIPNITVFPFINNSFIKYAVNWINQ</sequence>
<dbReference type="EMBL" id="SEWF01000005">
    <property type="protein sequence ID" value="RYU96772.1"/>
    <property type="molecule type" value="Genomic_DNA"/>
</dbReference>
<comment type="caution">
    <text evidence="2">The sequence shown here is derived from an EMBL/GenBank/DDBJ whole genome shotgun (WGS) entry which is preliminary data.</text>
</comment>
<dbReference type="SUPFAM" id="SSF56059">
    <property type="entry name" value="Glutathione synthetase ATP-binding domain-like"/>
    <property type="match status" value="1"/>
</dbReference>
<dbReference type="Gene3D" id="3.30.470.20">
    <property type="entry name" value="ATP-grasp fold, B domain"/>
    <property type="match status" value="1"/>
</dbReference>
<dbReference type="AlphaFoldDB" id="A0A4Q5M3B1"/>
<gene>
    <name evidence="2" type="ORF">EWM59_04390</name>
</gene>
<dbReference type="Pfam" id="PF08443">
    <property type="entry name" value="RimK"/>
    <property type="match status" value="1"/>
</dbReference>
<evidence type="ECO:0000259" key="1">
    <source>
        <dbReference type="Pfam" id="PF08443"/>
    </source>
</evidence>
<protein>
    <recommendedName>
        <fullName evidence="1">ATP-grasp fold RimK-type domain-containing protein</fullName>
    </recommendedName>
</protein>
<keyword evidence="3" id="KW-1185">Reference proteome</keyword>
<name>A0A4Q5M3B1_9BACT</name>
<dbReference type="RefSeq" id="WP_130019731.1">
    <property type="nucleotide sequence ID" value="NZ_SEWF01000005.1"/>
</dbReference>
<evidence type="ECO:0000313" key="2">
    <source>
        <dbReference type="EMBL" id="RYU96772.1"/>
    </source>
</evidence>
<reference evidence="2 3" key="1">
    <citation type="submission" date="2019-02" db="EMBL/GenBank/DDBJ databases">
        <title>Bacterial novel species Emticicia sp. 17J42-9 isolated from soil.</title>
        <authorList>
            <person name="Jung H.-Y."/>
        </authorList>
    </citation>
    <scope>NUCLEOTIDE SEQUENCE [LARGE SCALE GENOMIC DNA]</scope>
    <source>
        <strain evidence="2 3">17J42-9</strain>
    </source>
</reference>
<dbReference type="OrthoDB" id="1321569at2"/>
<proteinExistence type="predicted"/>
<accession>A0A4Q5M3B1</accession>
<organism evidence="2 3">
    <name type="scientific">Emticicia agri</name>
    <dbReference type="NCBI Taxonomy" id="2492393"/>
    <lineage>
        <taxon>Bacteria</taxon>
        <taxon>Pseudomonadati</taxon>
        <taxon>Bacteroidota</taxon>
        <taxon>Cytophagia</taxon>
        <taxon>Cytophagales</taxon>
        <taxon>Leadbetterellaceae</taxon>
        <taxon>Emticicia</taxon>
    </lineage>
</organism>
<dbReference type="Proteomes" id="UP000293162">
    <property type="component" value="Unassembled WGS sequence"/>
</dbReference>
<evidence type="ECO:0000313" key="3">
    <source>
        <dbReference type="Proteomes" id="UP000293162"/>
    </source>
</evidence>
<dbReference type="InterPro" id="IPR013651">
    <property type="entry name" value="ATP-grasp_RimK-type"/>
</dbReference>
<feature type="domain" description="ATP-grasp fold RimK-type" evidence="1">
    <location>
        <begin position="161"/>
        <end position="245"/>
    </location>
</feature>